<feature type="region of interest" description="Disordered" evidence="1">
    <location>
        <begin position="1"/>
        <end position="22"/>
    </location>
</feature>
<sequence>MDALQHPESNQQQYRDNNPGAALISWIDPPNSEQNEMPYQAIDLRRHNKRQNFNRIQSCLMNGPYNYTYPVVISLFCNIANLPEQRMITIVKNGQTRYSYPGCLVSTANFHLPCLCNNNSNNGMIDLIYVSQNDTETVKFDENEVAAVHTVTLWEKWISFLNTAAEDLELHEFSAERHGVTICGHGIRKRRKMDGQTYTKLCTKMCTQQKDDMNDAAKKIAFHNSSRSRQLIFYQICLFLSCVSRDPNISICSMRDLYRTNSDIRHSEAILQQPYSNILPWRRATKSMTTQLKVNEQYYDERLRYKADGVLRCCHSEIGYGIELTLLETNRAYDNATTIDLRVGIASSLQQSFLWLHPIQA</sequence>
<reference evidence="2" key="2">
    <citation type="submission" date="2023-02" db="EMBL/GenBank/DDBJ databases">
        <authorList>
            <consortium name="DOE Joint Genome Institute"/>
            <person name="Mondo S.J."/>
            <person name="Chang Y."/>
            <person name="Wang Y."/>
            <person name="Ahrendt S."/>
            <person name="Andreopoulos W."/>
            <person name="Barry K."/>
            <person name="Beard J."/>
            <person name="Benny G.L."/>
            <person name="Blankenship S."/>
            <person name="Bonito G."/>
            <person name="Cuomo C."/>
            <person name="Desiro A."/>
            <person name="Gervers K.A."/>
            <person name="Hundley H."/>
            <person name="Kuo A."/>
            <person name="LaButti K."/>
            <person name="Lang B.F."/>
            <person name="Lipzen A."/>
            <person name="O'Donnell K."/>
            <person name="Pangilinan J."/>
            <person name="Reynolds N."/>
            <person name="Sandor L."/>
            <person name="Smith M.W."/>
            <person name="Tsang A."/>
            <person name="Grigoriev I.V."/>
            <person name="Stajich J.E."/>
            <person name="Spatafora J.W."/>
        </authorList>
    </citation>
    <scope>NUCLEOTIDE SEQUENCE</scope>
    <source>
        <strain evidence="2">RSA 2281</strain>
    </source>
</reference>
<protein>
    <submittedName>
        <fullName evidence="2">Uncharacterized protein</fullName>
    </submittedName>
</protein>
<accession>A0AAD5K566</accession>
<dbReference type="AlphaFoldDB" id="A0AAD5K566"/>
<organism evidence="2 3">
    <name type="scientific">Phascolomyces articulosus</name>
    <dbReference type="NCBI Taxonomy" id="60185"/>
    <lineage>
        <taxon>Eukaryota</taxon>
        <taxon>Fungi</taxon>
        <taxon>Fungi incertae sedis</taxon>
        <taxon>Mucoromycota</taxon>
        <taxon>Mucoromycotina</taxon>
        <taxon>Mucoromycetes</taxon>
        <taxon>Mucorales</taxon>
        <taxon>Lichtheimiaceae</taxon>
        <taxon>Phascolomyces</taxon>
    </lineage>
</organism>
<reference evidence="2" key="1">
    <citation type="journal article" date="2022" name="IScience">
        <title>Evolution of zygomycete secretomes and the origins of terrestrial fungal ecologies.</title>
        <authorList>
            <person name="Chang Y."/>
            <person name="Wang Y."/>
            <person name="Mondo S."/>
            <person name="Ahrendt S."/>
            <person name="Andreopoulos W."/>
            <person name="Barry K."/>
            <person name="Beard J."/>
            <person name="Benny G.L."/>
            <person name="Blankenship S."/>
            <person name="Bonito G."/>
            <person name="Cuomo C."/>
            <person name="Desiro A."/>
            <person name="Gervers K.A."/>
            <person name="Hundley H."/>
            <person name="Kuo A."/>
            <person name="LaButti K."/>
            <person name="Lang B.F."/>
            <person name="Lipzen A."/>
            <person name="O'Donnell K."/>
            <person name="Pangilinan J."/>
            <person name="Reynolds N."/>
            <person name="Sandor L."/>
            <person name="Smith M.E."/>
            <person name="Tsang A."/>
            <person name="Grigoriev I.V."/>
            <person name="Stajich J.E."/>
            <person name="Spatafora J.W."/>
        </authorList>
    </citation>
    <scope>NUCLEOTIDE SEQUENCE</scope>
    <source>
        <strain evidence="2">RSA 2281</strain>
    </source>
</reference>
<keyword evidence="3" id="KW-1185">Reference proteome</keyword>
<evidence type="ECO:0000313" key="2">
    <source>
        <dbReference type="EMBL" id="KAI9270328.1"/>
    </source>
</evidence>
<dbReference type="EMBL" id="JAIXMP010000007">
    <property type="protein sequence ID" value="KAI9270328.1"/>
    <property type="molecule type" value="Genomic_DNA"/>
</dbReference>
<proteinExistence type="predicted"/>
<name>A0AAD5K566_9FUNG</name>
<dbReference type="Proteomes" id="UP001209540">
    <property type="component" value="Unassembled WGS sequence"/>
</dbReference>
<evidence type="ECO:0000256" key="1">
    <source>
        <dbReference type="SAM" id="MobiDB-lite"/>
    </source>
</evidence>
<comment type="caution">
    <text evidence="2">The sequence shown here is derived from an EMBL/GenBank/DDBJ whole genome shotgun (WGS) entry which is preliminary data.</text>
</comment>
<evidence type="ECO:0000313" key="3">
    <source>
        <dbReference type="Proteomes" id="UP001209540"/>
    </source>
</evidence>
<feature type="compositionally biased region" description="Polar residues" evidence="1">
    <location>
        <begin position="7"/>
        <end position="16"/>
    </location>
</feature>
<gene>
    <name evidence="2" type="ORF">BDA99DRAFT_534437</name>
</gene>